<protein>
    <submittedName>
        <fullName evidence="2">MOLPALP family lipoprotein</fullName>
    </submittedName>
</protein>
<name>A0A2K9BNK7_9MOLU</name>
<dbReference type="RefSeq" id="WP_027048028.1">
    <property type="nucleotide sequence ID" value="NZ_CP025257.1"/>
</dbReference>
<evidence type="ECO:0000256" key="1">
    <source>
        <dbReference type="SAM" id="SignalP"/>
    </source>
</evidence>
<dbReference type="InterPro" id="IPR030893">
    <property type="entry name" value="Mollicu_LP"/>
</dbReference>
<evidence type="ECO:0000313" key="3">
    <source>
        <dbReference type="Proteomes" id="UP000233419"/>
    </source>
</evidence>
<accession>A0A2K9BNK7</accession>
<organism evidence="2 3">
    <name type="scientific">Mesoplasma syrphidae</name>
    <dbReference type="NCBI Taxonomy" id="225999"/>
    <lineage>
        <taxon>Bacteria</taxon>
        <taxon>Bacillati</taxon>
        <taxon>Mycoplasmatota</taxon>
        <taxon>Mollicutes</taxon>
        <taxon>Entomoplasmatales</taxon>
        <taxon>Entomoplasmataceae</taxon>
        <taxon>Mesoplasma</taxon>
    </lineage>
</organism>
<feature type="signal peptide" evidence="1">
    <location>
        <begin position="1"/>
        <end position="21"/>
    </location>
</feature>
<keyword evidence="1" id="KW-0732">Signal</keyword>
<reference evidence="2 3" key="1">
    <citation type="submission" date="2017-12" db="EMBL/GenBank/DDBJ databases">
        <title>Mesoplasma syrphidae YJS, Complete Genome.</title>
        <authorList>
            <person name="Knight T.F."/>
            <person name="Citino T."/>
            <person name="Rubinstein R."/>
            <person name="Neuschaefer Z."/>
        </authorList>
    </citation>
    <scope>NUCLEOTIDE SEQUENCE [LARGE SCALE GENOMIC DNA]</scope>
    <source>
        <strain evidence="2 3">YJS</strain>
    </source>
</reference>
<dbReference type="OrthoDB" id="396400at2"/>
<gene>
    <name evidence="2" type="ORF">CXP39_02305</name>
</gene>
<dbReference type="PROSITE" id="PS51257">
    <property type="entry name" value="PROKAR_LIPOPROTEIN"/>
    <property type="match status" value="1"/>
</dbReference>
<dbReference type="AlphaFoldDB" id="A0A2K9BNK7"/>
<dbReference type="KEGG" id="msyr:CXP39_02305"/>
<dbReference type="NCBIfam" id="TIGR04547">
    <property type="entry name" value="Mollicu_LP"/>
    <property type="match status" value="1"/>
</dbReference>
<proteinExistence type="predicted"/>
<dbReference type="EMBL" id="CP025257">
    <property type="protein sequence ID" value="AUF83623.1"/>
    <property type="molecule type" value="Genomic_DNA"/>
</dbReference>
<sequence>MKKLLIILGSVSIFASSGSTAACSWGNKYKADIVKDVQDYIAASSFVAQAAILNNKDGANMDLDYTASYIKSLKIVDVLGEEWIKGIGNSTITKESSLEFLLKQVFGNDRYKVNKDDLEQDSKIARSMAEFDEEAKQKTLSGNSSTAKTLSLISGLVNILFGGSSFTPQGQGALLESIIGSGDTIGNLIKGILTPQLIETLDSALSEKGLINLLKQALKEIPGKQPGQEYVTVKDAVNSCMKQIIDAIIKKDTTSLVVPLIQYIRVLAYYMSEFKPYLNNVDVNDVIKTDAGFVNIFDMTKTNSEIVSEVLLKNDGKINEEKFDQINFKELFSFLQIFLVPEQKDRNGINFQKLISILFQTPSIPELENPFFGALLTNLKDILQTQLATKLASSDAVNEVVGLIIKLLKDIGNAFANQGPLPGKDSLKIILKILGMLGIESLKPYKPLFDYLNTNSEIFDNLLGSLYSGNALSGILKALNDGGVIKISDEIINSLTNIKTVLTTPIAKLLKAFGIDIETKAIFLYGLKTISLADIIDSAASFFETGRKYPNSKSEYILDTKDMANLLDVLNTPELIKWKDKPIEGYPEIFNNTLSALLVAIVYPNDIELTEESPKLNGISKASYILGLRKKADNTGFDNFKENSVYDAIYQAYGNKELPESPMAEIKGKTMSKMANLLIKVSKWIQDKSLPAYVNDKFGDYLDQKNWTTKFLSEENFYYVYNDAFIKYELYYNDKESKTRQTYIVTIKRDRIKGHENPGKEWKVYAID</sequence>
<keyword evidence="2" id="KW-0449">Lipoprotein</keyword>
<feature type="chain" id="PRO_5014597027" evidence="1">
    <location>
        <begin position="22"/>
        <end position="768"/>
    </location>
</feature>
<keyword evidence="3" id="KW-1185">Reference proteome</keyword>
<dbReference type="Proteomes" id="UP000233419">
    <property type="component" value="Chromosome"/>
</dbReference>
<evidence type="ECO:0000313" key="2">
    <source>
        <dbReference type="EMBL" id="AUF83623.1"/>
    </source>
</evidence>